<dbReference type="EMBL" id="JBBPBN010002334">
    <property type="protein sequence ID" value="KAK8476280.1"/>
    <property type="molecule type" value="Genomic_DNA"/>
</dbReference>
<feature type="compositionally biased region" description="Polar residues" evidence="1">
    <location>
        <begin position="63"/>
        <end position="85"/>
    </location>
</feature>
<organism evidence="2 3">
    <name type="scientific">Hibiscus sabdariffa</name>
    <name type="common">roselle</name>
    <dbReference type="NCBI Taxonomy" id="183260"/>
    <lineage>
        <taxon>Eukaryota</taxon>
        <taxon>Viridiplantae</taxon>
        <taxon>Streptophyta</taxon>
        <taxon>Embryophyta</taxon>
        <taxon>Tracheophyta</taxon>
        <taxon>Spermatophyta</taxon>
        <taxon>Magnoliopsida</taxon>
        <taxon>eudicotyledons</taxon>
        <taxon>Gunneridae</taxon>
        <taxon>Pentapetalae</taxon>
        <taxon>rosids</taxon>
        <taxon>malvids</taxon>
        <taxon>Malvales</taxon>
        <taxon>Malvaceae</taxon>
        <taxon>Malvoideae</taxon>
        <taxon>Hibiscus</taxon>
    </lineage>
</organism>
<keyword evidence="3" id="KW-1185">Reference proteome</keyword>
<evidence type="ECO:0000313" key="2">
    <source>
        <dbReference type="EMBL" id="KAK8476280.1"/>
    </source>
</evidence>
<comment type="caution">
    <text evidence="2">The sequence shown here is derived from an EMBL/GenBank/DDBJ whole genome shotgun (WGS) entry which is preliminary data.</text>
</comment>
<evidence type="ECO:0000256" key="1">
    <source>
        <dbReference type="SAM" id="MobiDB-lite"/>
    </source>
</evidence>
<protein>
    <submittedName>
        <fullName evidence="2">Uncharacterized protein</fullName>
    </submittedName>
</protein>
<sequence>MSVARSSHVDVPHRSSVVVSSTLELNLLSHLHGERHVPLAIVPHQTSLTIRPASPSLARHLSTPATSPNSESLRLNPSSGKLPQF</sequence>
<accession>A0ABR1Z8L0</accession>
<reference evidence="2 3" key="1">
    <citation type="journal article" date="2024" name="G3 (Bethesda)">
        <title>Genome assembly of Hibiscus sabdariffa L. provides insights into metabolisms of medicinal natural products.</title>
        <authorList>
            <person name="Kim T."/>
        </authorList>
    </citation>
    <scope>NUCLEOTIDE SEQUENCE [LARGE SCALE GENOMIC DNA]</scope>
    <source>
        <strain evidence="2">TK-2024</strain>
        <tissue evidence="2">Old leaves</tissue>
    </source>
</reference>
<dbReference type="Proteomes" id="UP001396334">
    <property type="component" value="Unassembled WGS sequence"/>
</dbReference>
<proteinExistence type="predicted"/>
<evidence type="ECO:0000313" key="3">
    <source>
        <dbReference type="Proteomes" id="UP001396334"/>
    </source>
</evidence>
<gene>
    <name evidence="2" type="ORF">V6N11_028495</name>
</gene>
<name>A0ABR1Z8L0_9ROSI</name>
<feature type="region of interest" description="Disordered" evidence="1">
    <location>
        <begin position="51"/>
        <end position="85"/>
    </location>
</feature>